<sequence>MGGENMFGWTLRKKPPIVGLAIAVSILITLLAYTFVACPLDDLFLLLVWLVVDLIVFGLAYFVMSVDVPWLEFFKMPKFQRNISLIIVAIAIVIAFELLIIALDILTYGALVHLDLALIVCALFYTLASVESAQKAALSATA</sequence>
<gene>
    <name evidence="2" type="ORF">A3207_03255</name>
</gene>
<keyword evidence="1" id="KW-1133">Transmembrane helix</keyword>
<feature type="transmembrane region" description="Helical" evidence="1">
    <location>
        <begin position="17"/>
        <end position="37"/>
    </location>
</feature>
<name>A0A8J8PDJ0_9ARCH</name>
<protein>
    <submittedName>
        <fullName evidence="2">Uncharacterized protein</fullName>
    </submittedName>
</protein>
<organism evidence="2 3">
    <name type="scientific">Candidatus Methanomassiliicoccus intestinalis</name>
    <dbReference type="NCBI Taxonomy" id="1406512"/>
    <lineage>
        <taxon>Archaea</taxon>
        <taxon>Methanobacteriati</taxon>
        <taxon>Thermoplasmatota</taxon>
        <taxon>Thermoplasmata</taxon>
        <taxon>Methanomassiliicoccales</taxon>
        <taxon>Methanomassiliicoccaceae</taxon>
        <taxon>Methanomassiliicoccus</taxon>
    </lineage>
</organism>
<feature type="transmembrane region" description="Helical" evidence="1">
    <location>
        <begin position="108"/>
        <end position="128"/>
    </location>
</feature>
<evidence type="ECO:0000256" key="1">
    <source>
        <dbReference type="SAM" id="Phobius"/>
    </source>
</evidence>
<dbReference type="RefSeq" id="WP_020449377.1">
    <property type="nucleotide sequence ID" value="NZ_CAYAXV010000005.1"/>
</dbReference>
<accession>A0A8J8PDJ0</accession>
<evidence type="ECO:0000313" key="2">
    <source>
        <dbReference type="EMBL" id="TQS82970.1"/>
    </source>
</evidence>
<comment type="caution">
    <text evidence="2">The sequence shown here is derived from an EMBL/GenBank/DDBJ whole genome shotgun (WGS) entry which is preliminary data.</text>
</comment>
<feature type="transmembrane region" description="Helical" evidence="1">
    <location>
        <begin position="43"/>
        <end position="63"/>
    </location>
</feature>
<proteinExistence type="predicted"/>
<evidence type="ECO:0000313" key="3">
    <source>
        <dbReference type="Proteomes" id="UP000752814"/>
    </source>
</evidence>
<dbReference type="AlphaFoldDB" id="A0A8J8PDJ0"/>
<dbReference type="Proteomes" id="UP000752814">
    <property type="component" value="Unassembled WGS sequence"/>
</dbReference>
<reference evidence="2" key="1">
    <citation type="submission" date="2016-03" db="EMBL/GenBank/DDBJ databases">
        <authorList>
            <person name="Borrel G."/>
            <person name="Mccann A."/>
            <person name="O'Toole P.W."/>
        </authorList>
    </citation>
    <scope>NUCLEOTIDE SEQUENCE</scope>
    <source>
        <strain evidence="2">183</strain>
    </source>
</reference>
<feature type="transmembrane region" description="Helical" evidence="1">
    <location>
        <begin position="83"/>
        <end position="102"/>
    </location>
</feature>
<keyword evidence="1" id="KW-0812">Transmembrane</keyword>
<keyword evidence="1" id="KW-0472">Membrane</keyword>
<dbReference type="EMBL" id="LVVT01000014">
    <property type="protein sequence ID" value="TQS82970.1"/>
    <property type="molecule type" value="Genomic_DNA"/>
</dbReference>